<dbReference type="EC" id="3.5.1.2" evidence="11"/>
<keyword evidence="14" id="KW-0808">Transferase</keyword>
<dbReference type="EC" id="4.3.2.10" evidence="11"/>
<keyword evidence="6 11" id="KW-0368">Histidine biosynthesis</keyword>
<dbReference type="HAMAP" id="MF_00278">
    <property type="entry name" value="HisH"/>
    <property type="match status" value="1"/>
</dbReference>
<evidence type="ECO:0000256" key="1">
    <source>
        <dbReference type="ARBA" id="ARBA00005091"/>
    </source>
</evidence>
<evidence type="ECO:0000256" key="12">
    <source>
        <dbReference type="PIRSR" id="PIRSR000495-1"/>
    </source>
</evidence>
<dbReference type="PROSITE" id="PS51273">
    <property type="entry name" value="GATASE_TYPE_1"/>
    <property type="match status" value="1"/>
</dbReference>
<reference evidence="14" key="1">
    <citation type="submission" date="2020-02" db="EMBL/GenBank/DDBJ databases">
        <authorList>
            <person name="Meier V. D."/>
        </authorList>
    </citation>
    <scope>NUCLEOTIDE SEQUENCE</scope>
    <source>
        <strain evidence="14">AVDCRST_MAG37</strain>
    </source>
</reference>
<evidence type="ECO:0000259" key="13">
    <source>
        <dbReference type="Pfam" id="PF00117"/>
    </source>
</evidence>
<dbReference type="GO" id="GO:0000105">
    <property type="term" value="P:L-histidine biosynthetic process"/>
    <property type="evidence" value="ECO:0007669"/>
    <property type="project" value="UniProtKB-UniRule"/>
</dbReference>
<dbReference type="GO" id="GO:0000107">
    <property type="term" value="F:imidazoleglycerol-phosphate synthase activity"/>
    <property type="evidence" value="ECO:0007669"/>
    <property type="project" value="UniProtKB-UniRule"/>
</dbReference>
<comment type="subunit">
    <text evidence="2 11">Heterodimer of HisH and HisF.</text>
</comment>
<evidence type="ECO:0000256" key="8">
    <source>
        <dbReference type="ARBA" id="ARBA00025299"/>
    </source>
</evidence>
<keyword evidence="3 11" id="KW-0028">Amino-acid biosynthesis</keyword>
<evidence type="ECO:0000256" key="7">
    <source>
        <dbReference type="ARBA" id="ARBA00023239"/>
    </source>
</evidence>
<dbReference type="CDD" id="cd01748">
    <property type="entry name" value="GATase1_IGP_Synthase"/>
    <property type="match status" value="1"/>
</dbReference>
<dbReference type="PANTHER" id="PTHR42701">
    <property type="entry name" value="IMIDAZOLE GLYCEROL PHOSPHATE SYNTHASE SUBUNIT HISH"/>
    <property type="match status" value="1"/>
</dbReference>
<dbReference type="UniPathway" id="UPA00031">
    <property type="reaction ID" value="UER00010"/>
</dbReference>
<dbReference type="InterPro" id="IPR017926">
    <property type="entry name" value="GATASE"/>
</dbReference>
<dbReference type="AlphaFoldDB" id="A0A6J4QUD1"/>
<organism evidence="14">
    <name type="scientific">uncultured Rubrobacteraceae bacterium</name>
    <dbReference type="NCBI Taxonomy" id="349277"/>
    <lineage>
        <taxon>Bacteria</taxon>
        <taxon>Bacillati</taxon>
        <taxon>Actinomycetota</taxon>
        <taxon>Rubrobacteria</taxon>
        <taxon>Rubrobacterales</taxon>
        <taxon>Rubrobacteraceae</taxon>
        <taxon>environmental samples</taxon>
    </lineage>
</organism>
<proteinExistence type="inferred from homology"/>
<dbReference type="GO" id="GO:0005737">
    <property type="term" value="C:cytoplasm"/>
    <property type="evidence" value="ECO:0007669"/>
    <property type="project" value="UniProtKB-SubCell"/>
</dbReference>
<evidence type="ECO:0000256" key="2">
    <source>
        <dbReference type="ARBA" id="ARBA00011152"/>
    </source>
</evidence>
<evidence type="ECO:0000256" key="9">
    <source>
        <dbReference type="ARBA" id="ARBA00047838"/>
    </source>
</evidence>
<dbReference type="NCBIfam" id="TIGR01855">
    <property type="entry name" value="IMP_synth_hisH"/>
    <property type="match status" value="1"/>
</dbReference>
<dbReference type="InterPro" id="IPR010139">
    <property type="entry name" value="Imidazole-glycPsynth_HisH"/>
</dbReference>
<evidence type="ECO:0000256" key="11">
    <source>
        <dbReference type="HAMAP-Rule" id="MF_00278"/>
    </source>
</evidence>
<comment type="catalytic activity">
    <reaction evidence="10 11">
        <text>L-glutamine + H2O = L-glutamate + NH4(+)</text>
        <dbReference type="Rhea" id="RHEA:15889"/>
        <dbReference type="ChEBI" id="CHEBI:15377"/>
        <dbReference type="ChEBI" id="CHEBI:28938"/>
        <dbReference type="ChEBI" id="CHEBI:29985"/>
        <dbReference type="ChEBI" id="CHEBI:58359"/>
        <dbReference type="EC" id="3.5.1.2"/>
    </reaction>
</comment>
<dbReference type="PANTHER" id="PTHR42701:SF1">
    <property type="entry name" value="IMIDAZOLE GLYCEROL PHOSPHATE SYNTHASE SUBUNIT HISH"/>
    <property type="match status" value="1"/>
</dbReference>
<dbReference type="PIRSF" id="PIRSF000495">
    <property type="entry name" value="Amidotransf_hisH"/>
    <property type="match status" value="1"/>
</dbReference>
<evidence type="ECO:0000256" key="5">
    <source>
        <dbReference type="ARBA" id="ARBA00022962"/>
    </source>
</evidence>
<name>A0A6J4QUD1_9ACTN</name>
<feature type="active site" evidence="11 12">
    <location>
        <position position="182"/>
    </location>
</feature>
<comment type="pathway">
    <text evidence="1 11">Amino-acid biosynthesis; L-histidine biosynthesis; L-histidine from 5-phospho-alpha-D-ribose 1-diphosphate: step 5/9.</text>
</comment>
<feature type="domain" description="Glutamine amidotransferase" evidence="13">
    <location>
        <begin position="5"/>
        <end position="197"/>
    </location>
</feature>
<keyword evidence="11" id="KW-0963">Cytoplasm</keyword>
<keyword evidence="14" id="KW-0328">Glycosyltransferase</keyword>
<evidence type="ECO:0000313" key="14">
    <source>
        <dbReference type="EMBL" id="CAA9452333.1"/>
    </source>
</evidence>
<dbReference type="SUPFAM" id="SSF52317">
    <property type="entry name" value="Class I glutamine amidotransferase-like"/>
    <property type="match status" value="1"/>
</dbReference>
<comment type="subcellular location">
    <subcellularLocation>
        <location evidence="11">Cytoplasm</location>
    </subcellularLocation>
</comment>
<gene>
    <name evidence="11" type="primary">hisH</name>
    <name evidence="14" type="ORF">AVDCRST_MAG37-2488</name>
</gene>
<evidence type="ECO:0000256" key="3">
    <source>
        <dbReference type="ARBA" id="ARBA00022605"/>
    </source>
</evidence>
<dbReference type="EMBL" id="CADCVD010000124">
    <property type="protein sequence ID" value="CAA9452333.1"/>
    <property type="molecule type" value="Genomic_DNA"/>
</dbReference>
<dbReference type="GO" id="GO:0004359">
    <property type="term" value="F:glutaminase activity"/>
    <property type="evidence" value="ECO:0007669"/>
    <property type="project" value="UniProtKB-EC"/>
</dbReference>
<evidence type="ECO:0000256" key="10">
    <source>
        <dbReference type="ARBA" id="ARBA00049534"/>
    </source>
</evidence>
<evidence type="ECO:0000256" key="4">
    <source>
        <dbReference type="ARBA" id="ARBA00022801"/>
    </source>
</evidence>
<accession>A0A6J4QUD1</accession>
<dbReference type="GO" id="GO:0016829">
    <property type="term" value="F:lyase activity"/>
    <property type="evidence" value="ECO:0007669"/>
    <property type="project" value="UniProtKB-KW"/>
</dbReference>
<dbReference type="Pfam" id="PF00117">
    <property type="entry name" value="GATase"/>
    <property type="match status" value="1"/>
</dbReference>
<protein>
    <recommendedName>
        <fullName evidence="11">Imidazole glycerol phosphate synthase subunit HisH</fullName>
        <ecNumber evidence="11">4.3.2.10</ecNumber>
    </recommendedName>
    <alternativeName>
        <fullName evidence="11">IGP synthase glutaminase subunit</fullName>
        <ecNumber evidence="11">3.5.1.2</ecNumber>
    </alternativeName>
    <alternativeName>
        <fullName evidence="11">IGP synthase subunit HisH</fullName>
    </alternativeName>
    <alternativeName>
        <fullName evidence="11">ImGP synthase subunit HisH</fullName>
        <shortName evidence="11">IGPS subunit HisH</shortName>
    </alternativeName>
</protein>
<comment type="function">
    <text evidence="8 11">IGPS catalyzes the conversion of PRFAR and glutamine to IGP, AICAR and glutamate. The HisH subunit catalyzes the hydrolysis of glutamine to glutamate and ammonia as part of the synthesis of IGP and AICAR. The resulting ammonia molecule is channeled to the active site of HisF.</text>
</comment>
<sequence length="204" mass="22307">MNVAVVDYDAGNTLSVTRALEKVGARVDLTPDPERVLAADAVVLPGVGAFGDCMRKLRERGMDEACLETYRSGRPFLGVCVALQVFFEGSQESPVEEGLGILPGTVIRFKGNGLKVPHMGWNELSVARPHPVLEGLNGEDFYFVHSYYPEPAEPEDLLGTSEYGERFCAAAGRENLAAVQFHPEKSSRAGLKLYENFLSWAKTL</sequence>
<comment type="catalytic activity">
    <reaction evidence="9 11">
        <text>5-[(5-phospho-1-deoxy-D-ribulos-1-ylimino)methylamino]-1-(5-phospho-beta-D-ribosyl)imidazole-4-carboxamide + L-glutamine = D-erythro-1-(imidazol-4-yl)glycerol 3-phosphate + 5-amino-1-(5-phospho-beta-D-ribosyl)imidazole-4-carboxamide + L-glutamate + H(+)</text>
        <dbReference type="Rhea" id="RHEA:24793"/>
        <dbReference type="ChEBI" id="CHEBI:15378"/>
        <dbReference type="ChEBI" id="CHEBI:29985"/>
        <dbReference type="ChEBI" id="CHEBI:58278"/>
        <dbReference type="ChEBI" id="CHEBI:58359"/>
        <dbReference type="ChEBI" id="CHEBI:58475"/>
        <dbReference type="ChEBI" id="CHEBI:58525"/>
        <dbReference type="EC" id="4.3.2.10"/>
    </reaction>
</comment>
<dbReference type="InterPro" id="IPR029062">
    <property type="entry name" value="Class_I_gatase-like"/>
</dbReference>
<keyword evidence="7 11" id="KW-0456">Lyase</keyword>
<keyword evidence="5 11" id="KW-0315">Glutamine amidotransferase</keyword>
<feature type="active site" evidence="11 12">
    <location>
        <position position="184"/>
    </location>
</feature>
<feature type="active site" description="Nucleophile" evidence="11 12">
    <location>
        <position position="80"/>
    </location>
</feature>
<keyword evidence="4 11" id="KW-0378">Hydrolase</keyword>
<dbReference type="Gene3D" id="3.40.50.880">
    <property type="match status" value="1"/>
</dbReference>
<evidence type="ECO:0000256" key="6">
    <source>
        <dbReference type="ARBA" id="ARBA00023102"/>
    </source>
</evidence>